<dbReference type="InterPro" id="IPR002293">
    <property type="entry name" value="AA/rel_permease1"/>
</dbReference>
<dbReference type="EMBL" id="CAJRST010002224">
    <property type="protein sequence ID" value="CAG5866142.1"/>
    <property type="molecule type" value="Genomic_DNA"/>
</dbReference>
<feature type="transmembrane region" description="Helical" evidence="5">
    <location>
        <begin position="134"/>
        <end position="151"/>
    </location>
</feature>
<dbReference type="Gene3D" id="1.20.1740.10">
    <property type="entry name" value="Amino acid/polyamine transporter I"/>
    <property type="match status" value="1"/>
</dbReference>
<feature type="transmembrane region" description="Helical" evidence="5">
    <location>
        <begin position="14"/>
        <end position="34"/>
    </location>
</feature>
<dbReference type="InterPro" id="IPR050598">
    <property type="entry name" value="AminoAcid_Transporter"/>
</dbReference>
<reference evidence="6" key="1">
    <citation type="submission" date="2021-05" db="EMBL/GenBank/DDBJ databases">
        <authorList>
            <person name="Tigano A."/>
        </authorList>
    </citation>
    <scope>NUCLEOTIDE SEQUENCE</scope>
</reference>
<comment type="caution">
    <text evidence="6">The sequence shown here is derived from an EMBL/GenBank/DDBJ whole genome shotgun (WGS) entry which is preliminary data.</text>
</comment>
<evidence type="ECO:0000313" key="6">
    <source>
        <dbReference type="EMBL" id="CAG5866142.1"/>
    </source>
</evidence>
<dbReference type="Proteomes" id="UP000677803">
    <property type="component" value="Unassembled WGS sequence"/>
</dbReference>
<feature type="transmembrane region" description="Helical" evidence="5">
    <location>
        <begin position="91"/>
        <end position="114"/>
    </location>
</feature>
<dbReference type="Pfam" id="PF13520">
    <property type="entry name" value="AA_permease_2"/>
    <property type="match status" value="1"/>
</dbReference>
<feature type="transmembrane region" description="Helical" evidence="5">
    <location>
        <begin position="46"/>
        <end position="70"/>
    </location>
</feature>
<organism evidence="6 7">
    <name type="scientific">Menidia menidia</name>
    <name type="common">Atlantic silverside</name>
    <dbReference type="NCBI Taxonomy" id="238744"/>
    <lineage>
        <taxon>Eukaryota</taxon>
        <taxon>Metazoa</taxon>
        <taxon>Chordata</taxon>
        <taxon>Craniata</taxon>
        <taxon>Vertebrata</taxon>
        <taxon>Euteleostomi</taxon>
        <taxon>Actinopterygii</taxon>
        <taxon>Neopterygii</taxon>
        <taxon>Teleostei</taxon>
        <taxon>Neoteleostei</taxon>
        <taxon>Acanthomorphata</taxon>
        <taxon>Ovalentaria</taxon>
        <taxon>Atherinomorphae</taxon>
        <taxon>Atheriniformes</taxon>
        <taxon>Atherinopsidae</taxon>
        <taxon>Menidiinae</taxon>
        <taxon>Menidia</taxon>
    </lineage>
</organism>
<feature type="transmembrane region" description="Helical" evidence="5">
    <location>
        <begin position="239"/>
        <end position="259"/>
    </location>
</feature>
<keyword evidence="2 5" id="KW-0812">Transmembrane</keyword>
<evidence type="ECO:0000256" key="4">
    <source>
        <dbReference type="ARBA" id="ARBA00023136"/>
    </source>
</evidence>
<evidence type="ECO:0000256" key="2">
    <source>
        <dbReference type="ARBA" id="ARBA00022692"/>
    </source>
</evidence>
<dbReference type="AlphaFoldDB" id="A0A8S4AIV5"/>
<comment type="subcellular location">
    <subcellularLocation>
        <location evidence="1">Membrane</location>
        <topology evidence="1">Multi-pass membrane protein</topology>
    </subcellularLocation>
</comment>
<dbReference type="PANTHER" id="PTHR11785">
    <property type="entry name" value="AMINO ACID TRANSPORTER"/>
    <property type="match status" value="1"/>
</dbReference>
<name>A0A8S4AIV5_9TELE</name>
<evidence type="ECO:0000313" key="7">
    <source>
        <dbReference type="Proteomes" id="UP000677803"/>
    </source>
</evidence>
<evidence type="ECO:0000256" key="3">
    <source>
        <dbReference type="ARBA" id="ARBA00022989"/>
    </source>
</evidence>
<dbReference type="PANTHER" id="PTHR11785:SF340">
    <property type="entry name" value="AROMATIC-PREFERRING AMINO ACID TRANSPORTER"/>
    <property type="match status" value="1"/>
</dbReference>
<keyword evidence="3 5" id="KW-1133">Transmembrane helix</keyword>
<accession>A0A8S4AIV5</accession>
<evidence type="ECO:0000256" key="5">
    <source>
        <dbReference type="SAM" id="Phobius"/>
    </source>
</evidence>
<keyword evidence="7" id="KW-1185">Reference proteome</keyword>
<feature type="transmembrane region" description="Helical" evidence="5">
    <location>
        <begin position="163"/>
        <end position="184"/>
    </location>
</feature>
<evidence type="ECO:0000256" key="1">
    <source>
        <dbReference type="ARBA" id="ARBA00004141"/>
    </source>
</evidence>
<gene>
    <name evidence="6" type="ORF">MMEN_LOCUS2891</name>
</gene>
<sequence length="278" mass="28837">MQEKAPPLRLEREVGLAGAVALIAGTMIGSGIFMSPQTVLVSAGSAGASLLVWGACGLLVALISLCYAELGTCVRASGGEYAYILRTCGPVPAFMLVLSSALLVRPAGVAGIALSFAQYALAPFYPECAPPTPLLKGVAAAAVLALATVNCMDVRVSMRVQVLFLVAKVAALAVIVVGGLALLATGRAHSFEGSFEGTNVGISPLGIAFYQGLWAYDGWNNLNYVTEELRRPEVNLPRALLIAVSLVTGLYLMVNVSYLSAMTPREMLSSGAVAVTWG</sequence>
<keyword evidence="4 5" id="KW-0472">Membrane</keyword>
<dbReference type="GO" id="GO:0015179">
    <property type="term" value="F:L-amino acid transmembrane transporter activity"/>
    <property type="evidence" value="ECO:0007669"/>
    <property type="project" value="TreeGrafter"/>
</dbReference>
<protein>
    <submittedName>
        <fullName evidence="6">(Atlantic silverside) hypothetical protein</fullName>
    </submittedName>
</protein>
<dbReference type="OrthoDB" id="5982228at2759"/>
<proteinExistence type="predicted"/>
<dbReference type="GO" id="GO:0016020">
    <property type="term" value="C:membrane"/>
    <property type="evidence" value="ECO:0007669"/>
    <property type="project" value="UniProtKB-SubCell"/>
</dbReference>